<evidence type="ECO:0000256" key="1">
    <source>
        <dbReference type="ARBA" id="ARBA00022723"/>
    </source>
</evidence>
<evidence type="ECO:0000313" key="3">
    <source>
        <dbReference type="EMBL" id="PRQ68714.1"/>
    </source>
</evidence>
<proteinExistence type="predicted"/>
<dbReference type="CDD" id="cd07010">
    <property type="entry name" value="cupin_PMI_type_I_N_bac"/>
    <property type="match status" value="1"/>
</dbReference>
<organism evidence="3 4">
    <name type="scientific">Vibrio mediterranei</name>
    <dbReference type="NCBI Taxonomy" id="689"/>
    <lineage>
        <taxon>Bacteria</taxon>
        <taxon>Pseudomonadati</taxon>
        <taxon>Pseudomonadota</taxon>
        <taxon>Gammaproteobacteria</taxon>
        <taxon>Vibrionales</taxon>
        <taxon>Vibrionaceae</taxon>
        <taxon>Vibrio</taxon>
    </lineage>
</organism>
<name>A0ABX5DG86_9VIBR</name>
<keyword evidence="3" id="KW-0413">Isomerase</keyword>
<sequence>MKYLSGQSNYDKFPKVEVKGFDQAAVRGWDSIVDTIEQRIQGQDKHILVIDTYHGVNHNELLDQLVAPLSPALVVSMDDAKYSEEHIFAMLERNITDDRVFGVIAPHKLDEFFDSEKLQGLKQTVRDASSGLIVVIGHGARLVVDGDTFVYADLARWEIQQRFRRGELGNWGAGNYNEDILRKYKRSFFIEWRVFDRYKTKLLSDVDFLLDTNTAFDPKMVSGAAFNAGLQQATTQPFRVVPFFDPGVWGGQWMKEVCDLDQDKPNYAWCFDCVPEENSLLLKYGDVVVEIPSQDLVLTQPRALLGDSVHARFGAEFPIRFDFLDTMQGQHLSLQVHPLTEYIQNEFGMHYTQDESYYMLDAGEKASVYLGTKSGINPDEMMDDLYAAQRGEKSFDDERFINQFPAKKHDHFLIPAGTIHCSGSDSMVLEISATPYIFTFKLWDWDRLGLDGLPRPVHLDHGKEVIQWERNTEWCKEHLVNAITPIAEGEGWREEKTGLHEREFIETRRHWFSKPVLHKTEGTVNVLNLVEGKEAIILSPDNKFEPFVVHYAETFVIPAHIDAYVIQPYGESEGQEIATIKAFVRG</sequence>
<protein>
    <submittedName>
        <fullName evidence="3">Mannose-6-phosphate isomerase</fullName>
    </submittedName>
</protein>
<dbReference type="PANTHER" id="PTHR42742:SF3">
    <property type="entry name" value="FRUCTOKINASE"/>
    <property type="match status" value="1"/>
</dbReference>
<evidence type="ECO:0000313" key="4">
    <source>
        <dbReference type="Proteomes" id="UP000238163"/>
    </source>
</evidence>
<comment type="caution">
    <text evidence="3">The sequence shown here is derived from an EMBL/GenBank/DDBJ whole genome shotgun (WGS) entry which is preliminary data.</text>
</comment>
<gene>
    <name evidence="3" type="ORF">COR51_04730</name>
</gene>
<dbReference type="EMBL" id="NWTN01000002">
    <property type="protein sequence ID" value="PRQ68714.1"/>
    <property type="molecule type" value="Genomic_DNA"/>
</dbReference>
<keyword evidence="2" id="KW-0862">Zinc</keyword>
<evidence type="ECO:0000256" key="2">
    <source>
        <dbReference type="ARBA" id="ARBA00022833"/>
    </source>
</evidence>
<keyword evidence="4" id="KW-1185">Reference proteome</keyword>
<dbReference type="InterPro" id="IPR011051">
    <property type="entry name" value="RmlC_Cupin_sf"/>
</dbReference>
<dbReference type="PANTHER" id="PTHR42742">
    <property type="entry name" value="TRANSCRIPTIONAL REPRESSOR MPRA"/>
    <property type="match status" value="1"/>
</dbReference>
<dbReference type="SUPFAM" id="SSF51182">
    <property type="entry name" value="RmlC-like cupins"/>
    <property type="match status" value="1"/>
</dbReference>
<dbReference type="RefSeq" id="WP_096442233.1">
    <property type="nucleotide sequence ID" value="NZ_NWTN01000002.1"/>
</dbReference>
<dbReference type="Proteomes" id="UP000238163">
    <property type="component" value="Unassembled WGS sequence"/>
</dbReference>
<dbReference type="GO" id="GO:0016853">
    <property type="term" value="F:isomerase activity"/>
    <property type="evidence" value="ECO:0007669"/>
    <property type="project" value="UniProtKB-KW"/>
</dbReference>
<reference evidence="3 4" key="1">
    <citation type="submission" date="2017-09" db="EMBL/GenBank/DDBJ databases">
        <authorList>
            <person name="Girard L."/>
            <person name="Lami R."/>
            <person name="Suzuki M."/>
            <person name="Baudart J."/>
        </authorList>
    </citation>
    <scope>NUCLEOTIDE SEQUENCE [LARGE SCALE GENOMIC DNA]</scope>
    <source>
        <strain evidence="3 4">17LN0615E</strain>
    </source>
</reference>
<dbReference type="Gene3D" id="2.60.120.10">
    <property type="entry name" value="Jelly Rolls"/>
    <property type="match status" value="1"/>
</dbReference>
<reference evidence="3 4" key="2">
    <citation type="submission" date="2018-03" db="EMBL/GenBank/DDBJ databases">
        <title>Genetic Diversity and Phenotypic Plasticity of AHL Mediated Quorum Sensing in Environmental Strains of Vibrio mediterranei.</title>
        <authorList>
            <person name="Lantoine F."/>
            <person name="Vouve F."/>
        </authorList>
    </citation>
    <scope>NUCLEOTIDE SEQUENCE [LARGE SCALE GENOMIC DNA]</scope>
    <source>
        <strain evidence="3 4">17LN0615E</strain>
    </source>
</reference>
<dbReference type="InterPro" id="IPR014710">
    <property type="entry name" value="RmlC-like_jellyroll"/>
</dbReference>
<accession>A0ABX5DG86</accession>
<dbReference type="InterPro" id="IPR051804">
    <property type="entry name" value="Carb_Metab_Reg_Kinase/Isom"/>
</dbReference>
<keyword evidence="1" id="KW-0479">Metal-binding</keyword>